<dbReference type="EMBL" id="BAAAEU010000007">
    <property type="protein sequence ID" value="GAA0714044.1"/>
    <property type="molecule type" value="Genomic_DNA"/>
</dbReference>
<keyword evidence="2" id="KW-1185">Reference proteome</keyword>
<name>A0ABP3TS87_9GAMM</name>
<dbReference type="Gene3D" id="3.40.50.2000">
    <property type="entry name" value="Glycogen Phosphorylase B"/>
    <property type="match status" value="2"/>
</dbReference>
<protein>
    <submittedName>
        <fullName evidence="1">Glycosyltransferase</fullName>
    </submittedName>
</protein>
<dbReference type="PANTHER" id="PTHR12526">
    <property type="entry name" value="GLYCOSYLTRANSFERASE"/>
    <property type="match status" value="1"/>
</dbReference>
<dbReference type="RefSeq" id="WP_343789830.1">
    <property type="nucleotide sequence ID" value="NZ_BAAAEU010000007.1"/>
</dbReference>
<accession>A0ABP3TS87</accession>
<dbReference type="PANTHER" id="PTHR12526:SF637">
    <property type="entry name" value="GLYCOSYLTRANSFERASE EPSF-RELATED"/>
    <property type="match status" value="1"/>
</dbReference>
<dbReference type="Proteomes" id="UP001501523">
    <property type="component" value="Unassembled WGS sequence"/>
</dbReference>
<sequence length="389" mass="42586">MSLRPALVLVTTSFPIHGDGSEAAGSFVSDLAEDLAQHVPIRVVAPGQQSVREEWAPGFEVFRYASPAKPLSTLKPWRPLEACETIRVLREGAQATRRAVEAGPTAHIFALWVLPSGYWARSAARASGVPYSVWALGSDIWSLGKIPGVRTVLRSVIRGAANRFADGLELGQDATRIGGRPFTFLPSTRRLEGQRTRPLASTPPYRFLFLGRWHQNKGIDLLLDALALLDDHDWTRISEVRIAGGGPMETLVRERVQALEAAQRPVRLSGFLDRVHATAALADADYLLLPSRIESIPVVFSDAMKMQLPVVSMPVGDLPGLIIDHGIGHMASDVTADAFARAMRGALDRAPCHCSQALSRMESRFDMNTVVVPEILRLLPDRQQDQCDV</sequence>
<comment type="caution">
    <text evidence="1">The sequence shown here is derived from an EMBL/GenBank/DDBJ whole genome shotgun (WGS) entry which is preliminary data.</text>
</comment>
<evidence type="ECO:0000313" key="1">
    <source>
        <dbReference type="EMBL" id="GAA0714044.1"/>
    </source>
</evidence>
<reference evidence="2" key="1">
    <citation type="journal article" date="2019" name="Int. J. Syst. Evol. Microbiol.">
        <title>The Global Catalogue of Microorganisms (GCM) 10K type strain sequencing project: providing services to taxonomists for standard genome sequencing and annotation.</title>
        <authorList>
            <consortium name="The Broad Institute Genomics Platform"/>
            <consortium name="The Broad Institute Genome Sequencing Center for Infectious Disease"/>
            <person name="Wu L."/>
            <person name="Ma J."/>
        </authorList>
    </citation>
    <scope>NUCLEOTIDE SEQUENCE [LARGE SCALE GENOMIC DNA]</scope>
    <source>
        <strain evidence="2">JCM 15421</strain>
    </source>
</reference>
<gene>
    <name evidence="1" type="ORF">GCM10009105_18120</name>
</gene>
<evidence type="ECO:0000313" key="2">
    <source>
        <dbReference type="Proteomes" id="UP001501523"/>
    </source>
</evidence>
<dbReference type="SUPFAM" id="SSF53756">
    <property type="entry name" value="UDP-Glycosyltransferase/glycogen phosphorylase"/>
    <property type="match status" value="1"/>
</dbReference>
<organism evidence="1 2">
    <name type="scientific">Dokdonella soli</name>
    <dbReference type="NCBI Taxonomy" id="529810"/>
    <lineage>
        <taxon>Bacteria</taxon>
        <taxon>Pseudomonadati</taxon>
        <taxon>Pseudomonadota</taxon>
        <taxon>Gammaproteobacteria</taxon>
        <taxon>Lysobacterales</taxon>
        <taxon>Rhodanobacteraceae</taxon>
        <taxon>Dokdonella</taxon>
    </lineage>
</organism>
<proteinExistence type="predicted"/>
<dbReference type="Pfam" id="PF13692">
    <property type="entry name" value="Glyco_trans_1_4"/>
    <property type="match status" value="1"/>
</dbReference>